<dbReference type="Gene3D" id="3.40.630.30">
    <property type="match status" value="1"/>
</dbReference>
<reference evidence="8" key="1">
    <citation type="submission" date="2021-04" db="EMBL/GenBank/DDBJ databases">
        <title>novel species isolated from subtropical streams in China.</title>
        <authorList>
            <person name="Lu H."/>
        </authorList>
    </citation>
    <scope>NUCLEOTIDE SEQUENCE</scope>
    <source>
        <strain evidence="8">LFS511W</strain>
    </source>
</reference>
<dbReference type="AlphaFoldDB" id="A0A941DST1"/>
<keyword evidence="4 5" id="KW-0012">Acyltransferase</keyword>
<dbReference type="PANTHER" id="PTHR43420">
    <property type="entry name" value="ACETYLTRANSFERASE"/>
    <property type="match status" value="1"/>
</dbReference>
<comment type="subcellular location">
    <subcellularLocation>
        <location evidence="5 6">Cytoplasm</location>
    </subcellularLocation>
</comment>
<keyword evidence="9" id="KW-1185">Reference proteome</keyword>
<name>A0A941DST1_9BURK</name>
<evidence type="ECO:0000259" key="7">
    <source>
        <dbReference type="PROSITE" id="PS51186"/>
    </source>
</evidence>
<dbReference type="GO" id="GO:0005737">
    <property type="term" value="C:cytoplasm"/>
    <property type="evidence" value="ECO:0007669"/>
    <property type="project" value="UniProtKB-SubCell"/>
</dbReference>
<dbReference type="InterPro" id="IPR000182">
    <property type="entry name" value="GNAT_dom"/>
</dbReference>
<dbReference type="EMBL" id="JAGSPN010000011">
    <property type="protein sequence ID" value="MBR7783376.1"/>
    <property type="molecule type" value="Genomic_DNA"/>
</dbReference>
<sequence>MLSQQVSALHMADIDCLLPVEEQAHSHPWTRGHFTDSFVAAYAAFGIRNADGDIQAYMFLMPVLEELHLLNITVQPASQGRGLARVLLDFMQQYGREQGFESVLLEVRRSNARAITVYQSAGFAEIGKRKNYYPVDAHTREDAIVMRKIL</sequence>
<keyword evidence="8" id="KW-0687">Ribonucleoprotein</keyword>
<evidence type="ECO:0000256" key="2">
    <source>
        <dbReference type="ARBA" id="ARBA00022490"/>
    </source>
</evidence>
<comment type="caution">
    <text evidence="5">Lacks conserved residue(s) required for the propagation of feature annotation.</text>
</comment>
<evidence type="ECO:0000256" key="4">
    <source>
        <dbReference type="ARBA" id="ARBA00023315"/>
    </source>
</evidence>
<keyword evidence="2 5" id="KW-0963">Cytoplasm</keyword>
<dbReference type="InterPro" id="IPR006464">
    <property type="entry name" value="AcTrfase_RimI/Ard1"/>
</dbReference>
<keyword evidence="3 5" id="KW-0808">Transferase</keyword>
<dbReference type="CDD" id="cd04301">
    <property type="entry name" value="NAT_SF"/>
    <property type="match status" value="1"/>
</dbReference>
<proteinExistence type="inferred from homology"/>
<dbReference type="GO" id="GO:0005840">
    <property type="term" value="C:ribosome"/>
    <property type="evidence" value="ECO:0007669"/>
    <property type="project" value="UniProtKB-KW"/>
</dbReference>
<dbReference type="RefSeq" id="WP_212688654.1">
    <property type="nucleotide sequence ID" value="NZ_JAGSPN010000011.1"/>
</dbReference>
<evidence type="ECO:0000256" key="3">
    <source>
        <dbReference type="ARBA" id="ARBA00022679"/>
    </source>
</evidence>
<evidence type="ECO:0000256" key="1">
    <source>
        <dbReference type="ARBA" id="ARBA00005395"/>
    </source>
</evidence>
<dbReference type="SUPFAM" id="SSF55729">
    <property type="entry name" value="Acyl-CoA N-acyltransferases (Nat)"/>
    <property type="match status" value="1"/>
</dbReference>
<dbReference type="Proteomes" id="UP000680067">
    <property type="component" value="Unassembled WGS sequence"/>
</dbReference>
<dbReference type="GO" id="GO:0008999">
    <property type="term" value="F:protein-N-terminal-alanine acetyltransferase activity"/>
    <property type="evidence" value="ECO:0007669"/>
    <property type="project" value="UniProtKB-UniRule"/>
</dbReference>
<dbReference type="InterPro" id="IPR043690">
    <property type="entry name" value="RimI"/>
</dbReference>
<dbReference type="Pfam" id="PF00583">
    <property type="entry name" value="Acetyltransf_1"/>
    <property type="match status" value="1"/>
</dbReference>
<feature type="binding site" evidence="5">
    <location>
        <position position="111"/>
    </location>
    <ligand>
        <name>acetyl-CoA</name>
        <dbReference type="ChEBI" id="CHEBI:57288"/>
    </ligand>
</feature>
<comment type="caution">
    <text evidence="8">The sequence shown here is derived from an EMBL/GenBank/DDBJ whole genome shotgun (WGS) entry which is preliminary data.</text>
</comment>
<evidence type="ECO:0000256" key="6">
    <source>
        <dbReference type="RuleBase" id="RU363094"/>
    </source>
</evidence>
<accession>A0A941DST1</accession>
<feature type="domain" description="N-acetyltransferase" evidence="7">
    <location>
        <begin position="4"/>
        <end position="150"/>
    </location>
</feature>
<comment type="catalytic activity">
    <reaction evidence="5 6">
        <text>N-terminal L-alanyl-[ribosomal protein bS18] + acetyl-CoA = N-terminal N(alpha)-acetyl-L-alanyl-[ribosomal protein bS18] + CoA + H(+)</text>
        <dbReference type="Rhea" id="RHEA:43756"/>
        <dbReference type="Rhea" id="RHEA-COMP:10676"/>
        <dbReference type="Rhea" id="RHEA-COMP:10677"/>
        <dbReference type="ChEBI" id="CHEBI:15378"/>
        <dbReference type="ChEBI" id="CHEBI:57287"/>
        <dbReference type="ChEBI" id="CHEBI:57288"/>
        <dbReference type="ChEBI" id="CHEBI:64718"/>
        <dbReference type="ChEBI" id="CHEBI:83683"/>
        <dbReference type="EC" id="2.3.1.266"/>
    </reaction>
</comment>
<comment type="similarity">
    <text evidence="1 5 6">Belongs to the acetyltransferase family. RimI subfamily.</text>
</comment>
<dbReference type="InterPro" id="IPR050680">
    <property type="entry name" value="YpeA/RimI_acetyltransf"/>
</dbReference>
<evidence type="ECO:0000313" key="9">
    <source>
        <dbReference type="Proteomes" id="UP000680067"/>
    </source>
</evidence>
<dbReference type="NCBIfam" id="TIGR01575">
    <property type="entry name" value="rimI"/>
    <property type="match status" value="1"/>
</dbReference>
<dbReference type="PROSITE" id="PS51186">
    <property type="entry name" value="GNAT"/>
    <property type="match status" value="1"/>
</dbReference>
<comment type="function">
    <text evidence="5 6">Acetylates the N-terminal alanine of ribosomal protein bS18.</text>
</comment>
<keyword evidence="8" id="KW-0689">Ribosomal protein</keyword>
<dbReference type="EC" id="2.3.1.266" evidence="5 6"/>
<evidence type="ECO:0000313" key="8">
    <source>
        <dbReference type="EMBL" id="MBR7783376.1"/>
    </source>
</evidence>
<dbReference type="InterPro" id="IPR016181">
    <property type="entry name" value="Acyl_CoA_acyltransferase"/>
</dbReference>
<gene>
    <name evidence="5 8" type="primary">rimI</name>
    <name evidence="8" type="ORF">KDM89_14605</name>
</gene>
<protein>
    <recommendedName>
        <fullName evidence="5 6">[Ribosomal protein bS18]-alanine N-acetyltransferase</fullName>
        <ecNumber evidence="5 6">2.3.1.266</ecNumber>
    </recommendedName>
</protein>
<organism evidence="8 9">
    <name type="scientific">Undibacterium luofuense</name>
    <dbReference type="NCBI Taxonomy" id="2828733"/>
    <lineage>
        <taxon>Bacteria</taxon>
        <taxon>Pseudomonadati</taxon>
        <taxon>Pseudomonadota</taxon>
        <taxon>Betaproteobacteria</taxon>
        <taxon>Burkholderiales</taxon>
        <taxon>Oxalobacteraceae</taxon>
        <taxon>Undibacterium</taxon>
    </lineage>
</organism>
<evidence type="ECO:0000256" key="5">
    <source>
        <dbReference type="HAMAP-Rule" id="MF_02210"/>
    </source>
</evidence>
<dbReference type="HAMAP" id="MF_02210">
    <property type="entry name" value="RimI"/>
    <property type="match status" value="1"/>
</dbReference>
<feature type="active site" description="Proton acceptor" evidence="5">
    <location>
        <position position="106"/>
    </location>
</feature>
<feature type="active site" description="Proton donor" evidence="5">
    <location>
        <position position="118"/>
    </location>
</feature>